<organism evidence="5 6">
    <name type="scientific">Anaerotruncus massiliensis</name>
    <name type="common">ex Liu et al. 2021</name>
    <dbReference type="NCBI Taxonomy" id="2321404"/>
    <lineage>
        <taxon>Bacteria</taxon>
        <taxon>Bacillati</taxon>
        <taxon>Bacillota</taxon>
        <taxon>Clostridia</taxon>
        <taxon>Eubacteriales</taxon>
        <taxon>Oscillospiraceae</taxon>
        <taxon>Anaerotruncus</taxon>
    </lineage>
</organism>
<dbReference type="InterPro" id="IPR000843">
    <property type="entry name" value="HTH_LacI"/>
</dbReference>
<dbReference type="EMBL" id="RCHT01000001">
    <property type="protein sequence ID" value="RLL14734.1"/>
    <property type="molecule type" value="Genomic_DNA"/>
</dbReference>
<keyword evidence="1" id="KW-0805">Transcription regulation</keyword>
<comment type="caution">
    <text evidence="5">The sequence shown here is derived from an EMBL/GenBank/DDBJ whole genome shotgun (WGS) entry which is preliminary data.</text>
</comment>
<dbReference type="SUPFAM" id="SSF53822">
    <property type="entry name" value="Periplasmic binding protein-like I"/>
    <property type="match status" value="1"/>
</dbReference>
<dbReference type="CDD" id="cd01392">
    <property type="entry name" value="HTH_LacI"/>
    <property type="match status" value="1"/>
</dbReference>
<dbReference type="Gene3D" id="1.10.260.40">
    <property type="entry name" value="lambda repressor-like DNA-binding domains"/>
    <property type="match status" value="1"/>
</dbReference>
<dbReference type="SMART" id="SM00354">
    <property type="entry name" value="HTH_LACI"/>
    <property type="match status" value="1"/>
</dbReference>
<evidence type="ECO:0000256" key="1">
    <source>
        <dbReference type="ARBA" id="ARBA00023015"/>
    </source>
</evidence>
<dbReference type="InterPro" id="IPR046335">
    <property type="entry name" value="LacI/GalR-like_sensor"/>
</dbReference>
<reference evidence="5 6" key="1">
    <citation type="submission" date="2018-10" db="EMBL/GenBank/DDBJ databases">
        <title>Anaerotruncus faecis sp. nov., isolated from human feces.</title>
        <authorList>
            <person name="Wang Y.-J."/>
        </authorList>
    </citation>
    <scope>NUCLEOTIDE SEQUENCE [LARGE SCALE GENOMIC DNA]</scope>
    <source>
        <strain evidence="5 6">22A2-44</strain>
    </source>
</reference>
<protein>
    <submittedName>
        <fullName evidence="5">LacI family transcriptional regulator</fullName>
    </submittedName>
</protein>
<accession>A0A498D2C9</accession>
<dbReference type="GO" id="GO:0003700">
    <property type="term" value="F:DNA-binding transcription factor activity"/>
    <property type="evidence" value="ECO:0007669"/>
    <property type="project" value="TreeGrafter"/>
</dbReference>
<dbReference type="PROSITE" id="PS50932">
    <property type="entry name" value="HTH_LACI_2"/>
    <property type="match status" value="1"/>
</dbReference>
<dbReference type="RefSeq" id="WP_101551132.1">
    <property type="nucleotide sequence ID" value="NZ_DBFBJK010000121.1"/>
</dbReference>
<name>A0A498D2C9_9FIRM</name>
<dbReference type="PANTHER" id="PTHR30146:SF109">
    <property type="entry name" value="HTH-TYPE TRANSCRIPTIONAL REGULATOR GALS"/>
    <property type="match status" value="1"/>
</dbReference>
<dbReference type="SUPFAM" id="SSF47413">
    <property type="entry name" value="lambda repressor-like DNA-binding domains"/>
    <property type="match status" value="1"/>
</dbReference>
<dbReference type="PANTHER" id="PTHR30146">
    <property type="entry name" value="LACI-RELATED TRANSCRIPTIONAL REPRESSOR"/>
    <property type="match status" value="1"/>
</dbReference>
<dbReference type="GO" id="GO:0000976">
    <property type="term" value="F:transcription cis-regulatory region binding"/>
    <property type="evidence" value="ECO:0007669"/>
    <property type="project" value="TreeGrafter"/>
</dbReference>
<evidence type="ECO:0000256" key="2">
    <source>
        <dbReference type="ARBA" id="ARBA00023125"/>
    </source>
</evidence>
<evidence type="ECO:0000313" key="6">
    <source>
        <dbReference type="Proteomes" id="UP000276301"/>
    </source>
</evidence>
<dbReference type="PROSITE" id="PS00356">
    <property type="entry name" value="HTH_LACI_1"/>
    <property type="match status" value="1"/>
</dbReference>
<dbReference type="Proteomes" id="UP000276301">
    <property type="component" value="Unassembled WGS sequence"/>
</dbReference>
<proteinExistence type="predicted"/>
<evidence type="ECO:0000259" key="4">
    <source>
        <dbReference type="PROSITE" id="PS50932"/>
    </source>
</evidence>
<dbReference type="Gene3D" id="3.40.50.2300">
    <property type="match status" value="2"/>
</dbReference>
<dbReference type="Pfam" id="PF13377">
    <property type="entry name" value="Peripla_BP_3"/>
    <property type="match status" value="1"/>
</dbReference>
<dbReference type="Pfam" id="PF00356">
    <property type="entry name" value="LacI"/>
    <property type="match status" value="1"/>
</dbReference>
<dbReference type="InterPro" id="IPR010982">
    <property type="entry name" value="Lambda_DNA-bd_dom_sf"/>
</dbReference>
<sequence>MNLKEIAKAAKVSPSTVSLVLNDKGGVSPRTREHVATLLCENGYNINYHKPEVQQKSIRFLKYSRHSHLVNGNAGFVSAIIDAVEKETRLLGYNLVMTVFGENNISEVFDLVRNQPLCGIILLATEMEEADYAYLHDIPVPIVVVDNYMDFHSFNCVDMNNTESTFAAVRHLAGLGHPRIGYLYNKMPSSNCRARRAAYEAALRSLGIPYDPALVYPMHPTLSGSYEDTLNMLRQGVSFPSALVATNDSIAIGAVKAFKESGIRVPGDVSVIGFDDIPFSAIADPPLTTMKVSCKDIGMWAVRLLCDRIDYPDSPVAKIQIGAQLIVRESTGPYRKNTTDE</sequence>
<evidence type="ECO:0000256" key="3">
    <source>
        <dbReference type="ARBA" id="ARBA00023163"/>
    </source>
</evidence>
<feature type="domain" description="HTH lacI-type" evidence="4">
    <location>
        <begin position="1"/>
        <end position="35"/>
    </location>
</feature>
<keyword evidence="3" id="KW-0804">Transcription</keyword>
<keyword evidence="2" id="KW-0238">DNA-binding</keyword>
<gene>
    <name evidence="5" type="ORF">D4A47_01775</name>
</gene>
<dbReference type="InterPro" id="IPR028082">
    <property type="entry name" value="Peripla_BP_I"/>
</dbReference>
<keyword evidence="6" id="KW-1185">Reference proteome</keyword>
<evidence type="ECO:0000313" key="5">
    <source>
        <dbReference type="EMBL" id="RLL14734.1"/>
    </source>
</evidence>
<dbReference type="AlphaFoldDB" id="A0A498D2C9"/>